<comment type="caution">
    <text evidence="1">The sequence shown here is derived from an EMBL/GenBank/DDBJ whole genome shotgun (WGS) entry which is preliminary data.</text>
</comment>
<organism evidence="1 2">
    <name type="scientific">Pseudosulfitobacter pseudonitzschiae</name>
    <dbReference type="NCBI Taxonomy" id="1402135"/>
    <lineage>
        <taxon>Bacteria</taxon>
        <taxon>Pseudomonadati</taxon>
        <taxon>Pseudomonadota</taxon>
        <taxon>Alphaproteobacteria</taxon>
        <taxon>Rhodobacterales</taxon>
        <taxon>Roseobacteraceae</taxon>
        <taxon>Pseudosulfitobacter</taxon>
    </lineage>
</organism>
<name>A0A073JHI1_9RHOB</name>
<sequence>MLKLPSLIQVAASRDDLYVFRITGEVSAEDMSELAAYMNDVFDKPGKVDLMLIFDRYDGAESGASFSWETLKSRLRALSNLNKYVVVGASDHAAELIEAMGSVIPVDAETFDEEISAWRYLEAEAVAA</sequence>
<dbReference type="AlphaFoldDB" id="A0A073JHI1"/>
<dbReference type="InterPro" id="IPR036513">
    <property type="entry name" value="STAS_dom_sf"/>
</dbReference>
<dbReference type="RefSeq" id="WP_037922913.1">
    <property type="nucleotide sequence ID" value="NZ_CP054599.1"/>
</dbReference>
<dbReference type="Gene3D" id="3.40.50.10600">
    <property type="entry name" value="SpoIIaa-like domains"/>
    <property type="match status" value="1"/>
</dbReference>
<evidence type="ECO:0008006" key="3">
    <source>
        <dbReference type="Google" id="ProtNLM"/>
    </source>
</evidence>
<keyword evidence="2" id="KW-1185">Reference proteome</keyword>
<evidence type="ECO:0000313" key="2">
    <source>
        <dbReference type="Proteomes" id="UP000027746"/>
    </source>
</evidence>
<accession>A0A073JHI1</accession>
<dbReference type="GeneID" id="68871801"/>
<dbReference type="Pfam" id="PF11964">
    <property type="entry name" value="SpoIIAA-like"/>
    <property type="match status" value="1"/>
</dbReference>
<reference evidence="1 2" key="1">
    <citation type="submission" date="2014-01" db="EMBL/GenBank/DDBJ databases">
        <title>Sulfitobacter sp. H3 (MCCC 1A00686) Genome Sequencing.</title>
        <authorList>
            <person name="Lai Q."/>
            <person name="Hong Z."/>
        </authorList>
    </citation>
    <scope>NUCLEOTIDE SEQUENCE [LARGE SCALE GENOMIC DNA]</scope>
    <source>
        <strain evidence="1 2">H3</strain>
    </source>
</reference>
<dbReference type="EMBL" id="JAMD01000002">
    <property type="protein sequence ID" value="KEJ97172.1"/>
    <property type="molecule type" value="Genomic_DNA"/>
</dbReference>
<dbReference type="Proteomes" id="UP000027746">
    <property type="component" value="Unassembled WGS sequence"/>
</dbReference>
<protein>
    <recommendedName>
        <fullName evidence="3">STAS/SEC14 domain-containing protein</fullName>
    </recommendedName>
</protein>
<dbReference type="InterPro" id="IPR021866">
    <property type="entry name" value="SpoIIAA-like"/>
</dbReference>
<gene>
    <name evidence="1" type="ORF">SUH3_10375</name>
</gene>
<evidence type="ECO:0000313" key="1">
    <source>
        <dbReference type="EMBL" id="KEJ97172.1"/>
    </source>
</evidence>
<dbReference type="OrthoDB" id="5457369at2"/>
<dbReference type="SUPFAM" id="SSF52091">
    <property type="entry name" value="SpoIIaa-like"/>
    <property type="match status" value="1"/>
</dbReference>
<proteinExistence type="predicted"/>
<dbReference type="InterPro" id="IPR038396">
    <property type="entry name" value="SpoIIAA-like_sf"/>
</dbReference>